<proteinExistence type="predicted"/>
<dbReference type="Proteomes" id="UP001212997">
    <property type="component" value="Unassembled WGS sequence"/>
</dbReference>
<dbReference type="PANTHER" id="PTHR47345">
    <property type="entry name" value="CUT9-INTERACTING PROTEIN SCN1"/>
    <property type="match status" value="1"/>
</dbReference>
<evidence type="ECO:0000313" key="1">
    <source>
        <dbReference type="EMBL" id="KAJ3481588.1"/>
    </source>
</evidence>
<dbReference type="InterPro" id="IPR032466">
    <property type="entry name" value="Metal_Hydrolase"/>
</dbReference>
<name>A0AAD5UZ78_9APHY</name>
<reference evidence="1" key="1">
    <citation type="submission" date="2022-07" db="EMBL/GenBank/DDBJ databases">
        <title>Genome Sequence of Physisporinus lineatus.</title>
        <authorList>
            <person name="Buettner E."/>
        </authorList>
    </citation>
    <scope>NUCLEOTIDE SEQUENCE</scope>
    <source>
        <strain evidence="1">VT162</strain>
    </source>
</reference>
<dbReference type="PANTHER" id="PTHR47345:SF1">
    <property type="entry name" value="CUT9-INTERACTING PROTEIN SCN1"/>
    <property type="match status" value="1"/>
</dbReference>
<comment type="caution">
    <text evidence="1">The sequence shown here is derived from an EMBL/GenBank/DDBJ whole genome shotgun (WGS) entry which is preliminary data.</text>
</comment>
<sequence>MSTLPIRVCAMATRDTDQSLVRELAIAYPDKVVAGFGFHPWFVHWISLDPNISKEDHYKSLFLPPQSPKPSLLESFEKLLPYLPNPIPLSDIISQLRENLLAVPSAMVGEIGLDRVVRIPYSYPSPPPYALNDAKKDLSPFTIPLDHQLVVIEAQLDIAVELKRNTWKDIERKHSNVFLSLSTAINTRSPQHRELITSCSPDRVLVESDFHDIHDSTPRTWDMLKIVAELKGWTIERGWNYTDADVNVDGWGAVKRIEENWKAFQRGGHPSIRKKRDKRQLLLSDSETDGEGYAN</sequence>
<evidence type="ECO:0000313" key="2">
    <source>
        <dbReference type="Proteomes" id="UP001212997"/>
    </source>
</evidence>
<dbReference type="EMBL" id="JANAWD010000314">
    <property type="protein sequence ID" value="KAJ3481588.1"/>
    <property type="molecule type" value="Genomic_DNA"/>
</dbReference>
<keyword evidence="2" id="KW-1185">Reference proteome</keyword>
<organism evidence="1 2">
    <name type="scientific">Meripilus lineatus</name>
    <dbReference type="NCBI Taxonomy" id="2056292"/>
    <lineage>
        <taxon>Eukaryota</taxon>
        <taxon>Fungi</taxon>
        <taxon>Dikarya</taxon>
        <taxon>Basidiomycota</taxon>
        <taxon>Agaricomycotina</taxon>
        <taxon>Agaricomycetes</taxon>
        <taxon>Polyporales</taxon>
        <taxon>Meripilaceae</taxon>
        <taxon>Meripilus</taxon>
    </lineage>
</organism>
<dbReference type="Gene3D" id="3.20.20.140">
    <property type="entry name" value="Metal-dependent hydrolases"/>
    <property type="match status" value="2"/>
</dbReference>
<accession>A0AAD5UZ78</accession>
<dbReference type="SUPFAM" id="SSF51556">
    <property type="entry name" value="Metallo-dependent hydrolases"/>
    <property type="match status" value="1"/>
</dbReference>
<protein>
    <submittedName>
        <fullName evidence="1">Uncharacterized protein</fullName>
    </submittedName>
</protein>
<gene>
    <name evidence="1" type="ORF">NLI96_g7553</name>
</gene>
<dbReference type="AlphaFoldDB" id="A0AAD5UZ78"/>
<dbReference type="InterPro" id="IPR053044">
    <property type="entry name" value="Metallo-hydrolase/TatD-type"/>
</dbReference>